<feature type="region of interest" description="Disordered" evidence="10">
    <location>
        <begin position="734"/>
        <end position="759"/>
    </location>
</feature>
<reference evidence="12 13" key="2">
    <citation type="submission" date="2011-11" db="EMBL/GenBank/DDBJ databases">
        <authorList>
            <consortium name="US DOE Joint Genome Institute"/>
            <person name="Lucas S."/>
            <person name="Han J."/>
            <person name="Lapidus A."/>
            <person name="Cheng J.-F."/>
            <person name="Goodwin L."/>
            <person name="Pitluck S."/>
            <person name="Peters L."/>
            <person name="Ovchinnikova G."/>
            <person name="Zhang X."/>
            <person name="Detter J.C."/>
            <person name="Han C."/>
            <person name="Tapia R."/>
            <person name="Land M."/>
            <person name="Hauser L."/>
            <person name="Kyrpides N."/>
            <person name="Ivanova N."/>
            <person name="Pagani I."/>
            <person name="Vogl K."/>
            <person name="Liu Z."/>
            <person name="Overmann J."/>
            <person name="Frigaard N.-U."/>
            <person name="Bryant D."/>
            <person name="Woyke T."/>
        </authorList>
    </citation>
    <scope>NUCLEOTIDE SEQUENCE [LARGE SCALE GENOMIC DNA]</scope>
    <source>
        <strain evidence="12 13">970</strain>
    </source>
</reference>
<keyword evidence="13" id="KW-1185">Reference proteome</keyword>
<evidence type="ECO:0000256" key="3">
    <source>
        <dbReference type="ARBA" id="ARBA00022500"/>
    </source>
</evidence>
<keyword evidence="7 9" id="KW-0807">Transducer</keyword>
<dbReference type="STRING" id="631362.Thi970DRAFT_01223"/>
<name>H8YYM6_9GAMM</name>
<dbReference type="InterPro" id="IPR004090">
    <property type="entry name" value="Chemotax_Me-accpt_rcpt"/>
</dbReference>
<dbReference type="Gene3D" id="3.30.450.20">
    <property type="entry name" value="PAS domain"/>
    <property type="match status" value="1"/>
</dbReference>
<evidence type="ECO:0000313" key="13">
    <source>
        <dbReference type="Proteomes" id="UP000002964"/>
    </source>
</evidence>
<dbReference type="GO" id="GO:0006935">
    <property type="term" value="P:chemotaxis"/>
    <property type="evidence" value="ECO:0007669"/>
    <property type="project" value="UniProtKB-KW"/>
</dbReference>
<sequence length="1006" mass="108621">MTHASVRRLPLRYRLLLSFLLVGILPATVVTVITTWNAAGALEDGAFSRLESIRGIKQAQIERYFEERKGDMGVLVDLIGTLRSEAFHRLTAVREIKRAAVERYLTDVLNQSRTFASDGMIVEAMQGFTGAFAEQGEAVAAVPGEVERLRAALADYYQGPFAERYAELNGSPPDWQALLDPLPGATLALQNLYIGDNSHPLGEKHRLDAASDGSAYSALHRRFHPWIRSYLEAFGYYDIFLVNSGSGEIVYSVFKELDYATSLMDGPYAETNFADAFRRADAAPPGEVVLVDFARYTPSYEAPAGFVATPIFNGDQRLGVAIFQFPIDRLNAIMGERAGLGKTGETYLVGEDGLMRSDAFIDADGRSVDASFRHPEQGQVDTEATREAFGGQADTRVIKGYDGHPVLSAYAPLNVAGLHWAILAEIDVAEAFSPQLAGEDFYRKYIDQYGYYDLLLVNPDGYVFYTVAKEPDYETNLSDGPYARSNLGELFGQVLQSGEYGFADYAPYAPSNDQPAGFIAQPIVYDGQTELVVALQLPLEPINRIMAIRDGMGETGESYLVGPDHRMRSDSFLDPKGRSVAASFAGTVDKNGVLTQATKEALAGKSGTQVIADYNNNPVLSAYAPLEVEGTRWALVAEIDETEAMAAVNRQIKVVALVLGAALLAILAVALRITRGITRPLGGEPEEMLELSEGIANGDLSMTLDDPDRHTGVYAAMGRMAHRLRDMVEHIRQTSQELSSAAEQTSAITEQTSRSVDTQQNRIDELATAVNEMAATVEEVARNAAGAAEAAREADNANHQGSEVVQRSISAIEELAGHVRQAATVMADVESSSAEIGSVLEVIRSIADQTNLLALNAAIEAARAGEQGRGFAVVADEVRTLAARTSDSTTNIEHMIHQLQDSTRRVVATMQSGNEASTKAVAHAGEAGNALHNIGTATSRISEMNMQTASAAEEQSAVAEEINRNITGISDETHQTANGARQTAEASGQLAEMAARLSELVAFFKT</sequence>
<dbReference type="GO" id="GO:0007165">
    <property type="term" value="P:signal transduction"/>
    <property type="evidence" value="ECO:0007669"/>
    <property type="project" value="UniProtKB-KW"/>
</dbReference>
<evidence type="ECO:0000256" key="8">
    <source>
        <dbReference type="ARBA" id="ARBA00029447"/>
    </source>
</evidence>
<dbReference type="PANTHER" id="PTHR32089">
    <property type="entry name" value="METHYL-ACCEPTING CHEMOTAXIS PROTEIN MCPB"/>
    <property type="match status" value="1"/>
</dbReference>
<dbReference type="SMART" id="SM00283">
    <property type="entry name" value="MA"/>
    <property type="match status" value="1"/>
</dbReference>
<keyword evidence="5" id="KW-1133">Transmembrane helix</keyword>
<keyword evidence="2" id="KW-1003">Cell membrane</keyword>
<reference evidence="13" key="1">
    <citation type="submission" date="2011-06" db="EMBL/GenBank/DDBJ databases">
        <authorList>
            <consortium name="US DOE Joint Genome Institute (JGI-PGF)"/>
            <person name="Lucas S."/>
            <person name="Han J."/>
            <person name="Lapidus A."/>
            <person name="Cheng J.-F."/>
            <person name="Goodwin L."/>
            <person name="Pitluck S."/>
            <person name="Peters L."/>
            <person name="Land M.L."/>
            <person name="Hauser L."/>
            <person name="Vogl K."/>
            <person name="Liu Z."/>
            <person name="Overmann J."/>
            <person name="Frigaard N.-U."/>
            <person name="Bryant D.A."/>
            <person name="Woyke T.J."/>
        </authorList>
    </citation>
    <scope>NUCLEOTIDE SEQUENCE [LARGE SCALE GENOMIC DNA]</scope>
    <source>
        <strain evidence="13">970</strain>
    </source>
</reference>
<dbReference type="RefSeq" id="WP_009147635.1">
    <property type="nucleotide sequence ID" value="NZ_CP121471.1"/>
</dbReference>
<keyword evidence="3" id="KW-0145">Chemotaxis</keyword>
<accession>H8YYM6</accession>
<evidence type="ECO:0000256" key="9">
    <source>
        <dbReference type="PROSITE-ProRule" id="PRU00284"/>
    </source>
</evidence>
<evidence type="ECO:0000256" key="10">
    <source>
        <dbReference type="SAM" id="MobiDB-lite"/>
    </source>
</evidence>
<dbReference type="CDD" id="cd18774">
    <property type="entry name" value="PDC2_HK_sensor"/>
    <property type="match status" value="1"/>
</dbReference>
<dbReference type="EMBL" id="JH603168">
    <property type="protein sequence ID" value="EIC23552.1"/>
    <property type="molecule type" value="Genomic_DNA"/>
</dbReference>
<dbReference type="PRINTS" id="PR00260">
    <property type="entry name" value="CHEMTRNSDUCR"/>
</dbReference>
<keyword evidence="4" id="KW-0812">Transmembrane</keyword>
<evidence type="ECO:0000256" key="1">
    <source>
        <dbReference type="ARBA" id="ARBA00004651"/>
    </source>
</evidence>
<evidence type="ECO:0000256" key="2">
    <source>
        <dbReference type="ARBA" id="ARBA00022475"/>
    </source>
</evidence>
<dbReference type="FunFam" id="1.10.287.950:FF:000001">
    <property type="entry name" value="Methyl-accepting chemotaxis sensory transducer"/>
    <property type="match status" value="1"/>
</dbReference>
<organism evidence="12 13">
    <name type="scientific">Thiorhodovibrio frisius</name>
    <dbReference type="NCBI Taxonomy" id="631362"/>
    <lineage>
        <taxon>Bacteria</taxon>
        <taxon>Pseudomonadati</taxon>
        <taxon>Pseudomonadota</taxon>
        <taxon>Gammaproteobacteria</taxon>
        <taxon>Chromatiales</taxon>
        <taxon>Chromatiaceae</taxon>
        <taxon>Thiorhodovibrio</taxon>
    </lineage>
</organism>
<proteinExistence type="inferred from homology"/>
<protein>
    <submittedName>
        <fullName evidence="12">Methyl-accepting chemotaxis protein</fullName>
    </submittedName>
</protein>
<dbReference type="Gene3D" id="1.10.287.950">
    <property type="entry name" value="Methyl-accepting chemotaxis protein"/>
    <property type="match status" value="1"/>
</dbReference>
<dbReference type="AlphaFoldDB" id="H8YYM6"/>
<evidence type="ECO:0000313" key="12">
    <source>
        <dbReference type="EMBL" id="EIC23552.1"/>
    </source>
</evidence>
<keyword evidence="6" id="KW-0472">Membrane</keyword>
<dbReference type="GO" id="GO:0005886">
    <property type="term" value="C:plasma membrane"/>
    <property type="evidence" value="ECO:0007669"/>
    <property type="project" value="UniProtKB-SubCell"/>
</dbReference>
<dbReference type="InterPro" id="IPR004089">
    <property type="entry name" value="MCPsignal_dom"/>
</dbReference>
<feature type="domain" description="Methyl-accepting transducer" evidence="11">
    <location>
        <begin position="734"/>
        <end position="970"/>
    </location>
</feature>
<dbReference type="CDD" id="cd11386">
    <property type="entry name" value="MCP_signal"/>
    <property type="match status" value="1"/>
</dbReference>
<gene>
    <name evidence="12" type="ORF">Thi970DRAFT_01223</name>
</gene>
<evidence type="ECO:0000256" key="6">
    <source>
        <dbReference type="ARBA" id="ARBA00023136"/>
    </source>
</evidence>
<evidence type="ECO:0000256" key="4">
    <source>
        <dbReference type="ARBA" id="ARBA00022692"/>
    </source>
</evidence>
<evidence type="ECO:0000259" key="11">
    <source>
        <dbReference type="PROSITE" id="PS50111"/>
    </source>
</evidence>
<dbReference type="OrthoDB" id="9806704at2"/>
<evidence type="ECO:0000256" key="5">
    <source>
        <dbReference type="ARBA" id="ARBA00022989"/>
    </source>
</evidence>
<comment type="subcellular location">
    <subcellularLocation>
        <location evidence="1">Cell membrane</location>
        <topology evidence="1">Multi-pass membrane protein</topology>
    </subcellularLocation>
</comment>
<dbReference type="HOGENOM" id="CLU_000445_107_19_6"/>
<dbReference type="PANTHER" id="PTHR32089:SF112">
    <property type="entry name" value="LYSOZYME-LIKE PROTEIN-RELATED"/>
    <property type="match status" value="1"/>
</dbReference>
<dbReference type="InterPro" id="IPR033479">
    <property type="entry name" value="dCache_1"/>
</dbReference>
<comment type="similarity">
    <text evidence="8">Belongs to the methyl-accepting chemotaxis (MCP) protein family.</text>
</comment>
<dbReference type="eggNOG" id="COG0840">
    <property type="taxonomic scope" value="Bacteria"/>
</dbReference>
<dbReference type="Pfam" id="PF02743">
    <property type="entry name" value="dCache_1"/>
    <property type="match status" value="1"/>
</dbReference>
<dbReference type="PROSITE" id="PS50111">
    <property type="entry name" value="CHEMOTAXIS_TRANSDUC_2"/>
    <property type="match status" value="1"/>
</dbReference>
<dbReference type="SUPFAM" id="SSF58104">
    <property type="entry name" value="Methyl-accepting chemotaxis protein (MCP) signaling domain"/>
    <property type="match status" value="1"/>
</dbReference>
<dbReference type="GO" id="GO:0004888">
    <property type="term" value="F:transmembrane signaling receptor activity"/>
    <property type="evidence" value="ECO:0007669"/>
    <property type="project" value="InterPro"/>
</dbReference>
<evidence type="ECO:0000256" key="7">
    <source>
        <dbReference type="ARBA" id="ARBA00023224"/>
    </source>
</evidence>
<dbReference type="Pfam" id="PF00015">
    <property type="entry name" value="MCPsignal"/>
    <property type="match status" value="1"/>
</dbReference>
<dbReference type="Proteomes" id="UP000002964">
    <property type="component" value="Unassembled WGS sequence"/>
</dbReference>